<proteinExistence type="predicted"/>
<keyword evidence="1" id="KW-0812">Transmembrane</keyword>
<evidence type="ECO:0000313" key="4">
    <source>
        <dbReference type="EMBL" id="MBS4199397.1"/>
    </source>
</evidence>
<feature type="transmembrane region" description="Helical" evidence="1">
    <location>
        <begin position="210"/>
        <end position="228"/>
    </location>
</feature>
<reference evidence="4 5" key="1">
    <citation type="submission" date="2021-05" db="EMBL/GenBank/DDBJ databases">
        <title>Novel Bacillus species.</title>
        <authorList>
            <person name="Liu G."/>
        </authorList>
    </citation>
    <scope>NUCLEOTIDE SEQUENCE [LARGE SCALE GENOMIC DNA]</scope>
    <source>
        <strain evidence="4 5">FJAT-49732</strain>
    </source>
</reference>
<protein>
    <submittedName>
        <fullName evidence="4">TPM domain-containing protein</fullName>
    </submittedName>
</protein>
<evidence type="ECO:0000256" key="1">
    <source>
        <dbReference type="SAM" id="Phobius"/>
    </source>
</evidence>
<feature type="transmembrane region" description="Helical" evidence="1">
    <location>
        <begin position="186"/>
        <end position="203"/>
    </location>
</feature>
<evidence type="ECO:0000256" key="2">
    <source>
        <dbReference type="SAM" id="SignalP"/>
    </source>
</evidence>
<gene>
    <name evidence="4" type="ORF">KHA93_06995</name>
</gene>
<dbReference type="Gene3D" id="3.10.310.50">
    <property type="match status" value="1"/>
</dbReference>
<organism evidence="4 5">
    <name type="scientific">Lederbergia citrisecunda</name>
    <dbReference type="NCBI Taxonomy" id="2833583"/>
    <lineage>
        <taxon>Bacteria</taxon>
        <taxon>Bacillati</taxon>
        <taxon>Bacillota</taxon>
        <taxon>Bacilli</taxon>
        <taxon>Bacillales</taxon>
        <taxon>Bacillaceae</taxon>
        <taxon>Lederbergia</taxon>
    </lineage>
</organism>
<feature type="chain" id="PRO_5037645191" evidence="2">
    <location>
        <begin position="26"/>
        <end position="238"/>
    </location>
</feature>
<keyword evidence="1" id="KW-1133">Transmembrane helix</keyword>
<keyword evidence="5" id="KW-1185">Reference proteome</keyword>
<sequence length="238" mass="27150">MKKVHLLFILFFCAATILTSNHSYAASVPEPAGNIYVQDFANILTSKQKNDLIKLGTFMDKESEVQIVVLTVDSLENVPVEEYATAAFEKYELGSGNENNGVLMLFALSDRKIYIEVGSDLKDKLNDKVVGKIIDTHALPYLEEGELSQAISNTYKKLFNEVADEYGIKKQVKTESFEYGYDEGKSRLLMIIYIFIFLGIIYLDYRFLKSAIILTILRMIAVIIRTLWKLTRKLRSKM</sequence>
<keyword evidence="1" id="KW-0472">Membrane</keyword>
<evidence type="ECO:0000259" key="3">
    <source>
        <dbReference type="Pfam" id="PF04536"/>
    </source>
</evidence>
<keyword evidence="2" id="KW-0732">Signal</keyword>
<dbReference type="AlphaFoldDB" id="A0A942YK86"/>
<dbReference type="Pfam" id="PF04536">
    <property type="entry name" value="TPM_phosphatase"/>
    <property type="match status" value="1"/>
</dbReference>
<dbReference type="RefSeq" id="WP_213110085.1">
    <property type="nucleotide sequence ID" value="NZ_JAGYPJ010000001.1"/>
</dbReference>
<accession>A0A942YK86</accession>
<feature type="signal peptide" evidence="2">
    <location>
        <begin position="1"/>
        <end position="25"/>
    </location>
</feature>
<dbReference type="PANTHER" id="PTHR30373:SF2">
    <property type="entry name" value="UPF0603 PROTEIN YGCG"/>
    <property type="match status" value="1"/>
</dbReference>
<dbReference type="EMBL" id="JAGYPJ010000001">
    <property type="protein sequence ID" value="MBS4199397.1"/>
    <property type="molecule type" value="Genomic_DNA"/>
</dbReference>
<evidence type="ECO:0000313" key="5">
    <source>
        <dbReference type="Proteomes" id="UP000682713"/>
    </source>
</evidence>
<feature type="domain" description="TPM" evidence="3">
    <location>
        <begin position="37"/>
        <end position="159"/>
    </location>
</feature>
<name>A0A942YK86_9BACI</name>
<dbReference type="InterPro" id="IPR007621">
    <property type="entry name" value="TPM_dom"/>
</dbReference>
<dbReference type="PANTHER" id="PTHR30373">
    <property type="entry name" value="UPF0603 PROTEIN YGCG"/>
    <property type="match status" value="1"/>
</dbReference>
<comment type="caution">
    <text evidence="4">The sequence shown here is derived from an EMBL/GenBank/DDBJ whole genome shotgun (WGS) entry which is preliminary data.</text>
</comment>
<dbReference type="Proteomes" id="UP000682713">
    <property type="component" value="Unassembled WGS sequence"/>
</dbReference>